<proteinExistence type="predicted"/>
<accession>A0AAU9EX25</accession>
<evidence type="ECO:0000313" key="2">
    <source>
        <dbReference type="EMBL" id="BFF91428.1"/>
    </source>
</evidence>
<feature type="chain" id="PRO_5043583252" description="Conotoxin" evidence="1">
    <location>
        <begin position="27"/>
        <end position="90"/>
    </location>
</feature>
<protein>
    <recommendedName>
        <fullName evidence="4">Conotoxin</fullName>
    </recommendedName>
</protein>
<evidence type="ECO:0000313" key="3">
    <source>
        <dbReference type="Proteomes" id="UP001500889"/>
    </source>
</evidence>
<evidence type="ECO:0008006" key="4">
    <source>
        <dbReference type="Google" id="ProtNLM"/>
    </source>
</evidence>
<keyword evidence="3" id="KW-1185">Reference proteome</keyword>
<feature type="signal peptide" evidence="1">
    <location>
        <begin position="1"/>
        <end position="26"/>
    </location>
</feature>
<sequence length="90" mass="10047">MKPIVSFLVVVLILSLELILVGPASGVPFRSDDVRTLYQSQRMMPLSKNLTLHERIEYSDDCQAIGSDCQLAEQCCTKVCLVMTKRCSIP</sequence>
<name>A0AAU9EX25_DROMD</name>
<gene>
    <name evidence="2" type="ORF">DMAD_09711</name>
</gene>
<dbReference type="EMBL" id="AP029263">
    <property type="protein sequence ID" value="BFF91428.1"/>
    <property type="molecule type" value="Genomic_DNA"/>
</dbReference>
<dbReference type="Proteomes" id="UP001500889">
    <property type="component" value="Chromosome O"/>
</dbReference>
<organism evidence="2 3">
    <name type="scientific">Drosophila madeirensis</name>
    <name type="common">Fruit fly</name>
    <dbReference type="NCBI Taxonomy" id="30013"/>
    <lineage>
        <taxon>Eukaryota</taxon>
        <taxon>Metazoa</taxon>
        <taxon>Ecdysozoa</taxon>
        <taxon>Arthropoda</taxon>
        <taxon>Hexapoda</taxon>
        <taxon>Insecta</taxon>
        <taxon>Pterygota</taxon>
        <taxon>Neoptera</taxon>
        <taxon>Endopterygota</taxon>
        <taxon>Diptera</taxon>
        <taxon>Brachycera</taxon>
        <taxon>Muscomorpha</taxon>
        <taxon>Ephydroidea</taxon>
        <taxon>Drosophilidae</taxon>
        <taxon>Drosophila</taxon>
        <taxon>Sophophora</taxon>
    </lineage>
</organism>
<keyword evidence="1" id="KW-0732">Signal</keyword>
<dbReference type="AlphaFoldDB" id="A0AAU9EX25"/>
<evidence type="ECO:0000256" key="1">
    <source>
        <dbReference type="SAM" id="SignalP"/>
    </source>
</evidence>
<reference evidence="2 3" key="1">
    <citation type="submission" date="2024-02" db="EMBL/GenBank/DDBJ databases">
        <title>A chromosome-level genome assembly of Drosophila madeirensis, a fruit fly species endemic to Madeira island.</title>
        <authorList>
            <person name="Tomihara K."/>
            <person name="Llopart A."/>
            <person name="Yamamoto D."/>
        </authorList>
    </citation>
    <scope>NUCLEOTIDE SEQUENCE [LARGE SCALE GENOMIC DNA]</scope>
    <source>
        <strain evidence="2 3">RF1</strain>
    </source>
</reference>